<evidence type="ECO:0000256" key="1">
    <source>
        <dbReference type="SAM" id="MobiDB-lite"/>
    </source>
</evidence>
<name>A0AAW0QM06_9PEZI</name>
<proteinExistence type="predicted"/>
<feature type="compositionally biased region" description="Polar residues" evidence="1">
    <location>
        <begin position="47"/>
        <end position="57"/>
    </location>
</feature>
<organism evidence="2 3">
    <name type="scientific">Apiospora kogelbergensis</name>
    <dbReference type="NCBI Taxonomy" id="1337665"/>
    <lineage>
        <taxon>Eukaryota</taxon>
        <taxon>Fungi</taxon>
        <taxon>Dikarya</taxon>
        <taxon>Ascomycota</taxon>
        <taxon>Pezizomycotina</taxon>
        <taxon>Sordariomycetes</taxon>
        <taxon>Xylariomycetidae</taxon>
        <taxon>Amphisphaeriales</taxon>
        <taxon>Apiosporaceae</taxon>
        <taxon>Apiospora</taxon>
    </lineage>
</organism>
<dbReference type="AlphaFoldDB" id="A0AAW0QM06"/>
<feature type="region of interest" description="Disordered" evidence="1">
    <location>
        <begin position="1"/>
        <end position="145"/>
    </location>
</feature>
<feature type="compositionally biased region" description="Basic residues" evidence="1">
    <location>
        <begin position="77"/>
        <end position="91"/>
    </location>
</feature>
<reference evidence="2 3" key="1">
    <citation type="submission" date="2023-01" db="EMBL/GenBank/DDBJ databases">
        <title>Analysis of 21 Apiospora genomes using comparative genomics revels a genus with tremendous synthesis potential of carbohydrate active enzymes and secondary metabolites.</title>
        <authorList>
            <person name="Sorensen T."/>
        </authorList>
    </citation>
    <scope>NUCLEOTIDE SEQUENCE [LARGE SCALE GENOMIC DNA]</scope>
    <source>
        <strain evidence="2 3">CBS 117206</strain>
    </source>
</reference>
<dbReference type="Proteomes" id="UP001392437">
    <property type="component" value="Unassembled WGS sequence"/>
</dbReference>
<protein>
    <submittedName>
        <fullName evidence="2">Uncharacterized protein</fullName>
    </submittedName>
</protein>
<feature type="region of interest" description="Disordered" evidence="1">
    <location>
        <begin position="327"/>
        <end position="386"/>
    </location>
</feature>
<evidence type="ECO:0000313" key="2">
    <source>
        <dbReference type="EMBL" id="KAK8106241.1"/>
    </source>
</evidence>
<feature type="compositionally biased region" description="Polar residues" evidence="1">
    <location>
        <begin position="370"/>
        <end position="380"/>
    </location>
</feature>
<feature type="compositionally biased region" description="Polar residues" evidence="1">
    <location>
        <begin position="23"/>
        <end position="33"/>
    </location>
</feature>
<feature type="compositionally biased region" description="Pro residues" evidence="1">
    <location>
        <begin position="215"/>
        <end position="224"/>
    </location>
</feature>
<gene>
    <name evidence="2" type="ORF">PG999_009600</name>
</gene>
<feature type="region of interest" description="Disordered" evidence="1">
    <location>
        <begin position="179"/>
        <end position="277"/>
    </location>
</feature>
<accession>A0AAW0QM06</accession>
<dbReference type="PANTHER" id="PTHR39610">
    <property type="entry name" value="BZIP DOMAIN-CONTAINING PROTEIN-RELATED"/>
    <property type="match status" value="1"/>
</dbReference>
<dbReference type="PANTHER" id="PTHR39610:SF2">
    <property type="entry name" value="BZIP DOMAIN-CONTAINING PROTEIN"/>
    <property type="match status" value="1"/>
</dbReference>
<dbReference type="EMBL" id="JAQQWP010000008">
    <property type="protein sequence ID" value="KAK8106241.1"/>
    <property type="molecule type" value="Genomic_DNA"/>
</dbReference>
<feature type="compositionally biased region" description="Polar residues" evidence="1">
    <location>
        <begin position="328"/>
        <end position="343"/>
    </location>
</feature>
<feature type="compositionally biased region" description="Polar residues" evidence="1">
    <location>
        <begin position="256"/>
        <end position="269"/>
    </location>
</feature>
<feature type="compositionally biased region" description="Polar residues" evidence="1">
    <location>
        <begin position="197"/>
        <end position="208"/>
    </location>
</feature>
<evidence type="ECO:0000313" key="3">
    <source>
        <dbReference type="Proteomes" id="UP001392437"/>
    </source>
</evidence>
<comment type="caution">
    <text evidence="2">The sequence shown here is derived from an EMBL/GenBank/DDBJ whole genome shotgun (WGS) entry which is preliminary data.</text>
</comment>
<sequence>MAPDLNSLPPSSPPVLPAAASRSMHSPNLNSEASIAMGGESPPLASRSGSISLQAAATMNAGLQREPSRRSSNGSLSRHRQSPSAGRRRSVVLHNLQLNDPSIPSPGEMVNEPGGVAGGHSSVSPQPITGSPLMSGGNSHHRDRAPSLGELHQELEAEQEAQVNRLLQMIRLQQVQLQHLQGSQGQPPSTVAAEDGTPTSELSSSLPQHQGVPAPLSPYPPVPPLSSSTPRSPVISHPRSSFDINRSERPSRRSSHATSSPRLRSTSISAEGGEPWLLGGGRDESAFYQAETQSLIRENQMLRHRIRELGKFQNIRDAFGASKLTIPSERQVNDPNTHSSVTREPTHPSHLLQSTSISEDDGGGAGPSSVAVTEASTPGASTPKHD</sequence>
<feature type="compositionally biased region" description="Low complexity" evidence="1">
    <location>
        <begin position="179"/>
        <end position="189"/>
    </location>
</feature>
<keyword evidence="3" id="KW-1185">Reference proteome</keyword>